<organism evidence="2 3">
    <name type="scientific">[Mycoplasma] falconis</name>
    <dbReference type="NCBI Taxonomy" id="92403"/>
    <lineage>
        <taxon>Bacteria</taxon>
        <taxon>Bacillati</taxon>
        <taxon>Mycoplasmatota</taxon>
        <taxon>Mycoplasmoidales</taxon>
        <taxon>Metamycoplasmataceae</taxon>
        <taxon>Metamycoplasma</taxon>
    </lineage>
</organism>
<comment type="caution">
    <text evidence="2">The sequence shown here is derived from an EMBL/GenBank/DDBJ whole genome shotgun (WGS) entry which is preliminary data.</text>
</comment>
<sequence>MSKKNKNEFEEAAEQELSTAEVFKNKNFGKTWPKKRIIKAAVFGTLAFAGVTTVIVLSITLKNKTYDLKIYRDGTKLSLAAASTYNEETKRYASLDDLISWQDNEAIFQGDPKELMLELIKDRTPNNKFLSGFNFKIEAENYNYTLENFMFDAFDKHVLHFDIMAENKNNLFDLYAIRNFRIKTSKPYEITGDNIKGYNEYNQSEKKATGNWELFLTTNSNSHERQLNDINEIVKRVNEASLPKYDYIDKSLLLIMPLLKDQKVFNLFARTQAMPLFVPFNLMYDNQNNQIEIKENQTFEWKENFVKYDSLSFKAQFFTLGTDKISYDDYKYTYGVYIPVEEIYDYNLPINITVRSILD</sequence>
<keyword evidence="1" id="KW-0472">Membrane</keyword>
<keyword evidence="1" id="KW-0812">Transmembrane</keyword>
<proteinExistence type="predicted"/>
<evidence type="ECO:0000313" key="2">
    <source>
        <dbReference type="EMBL" id="TPE58035.1"/>
    </source>
</evidence>
<keyword evidence="3" id="KW-1185">Reference proteome</keyword>
<name>A0A501XBR8_9BACT</name>
<gene>
    <name evidence="2" type="ORF">FJO69_00280</name>
</gene>
<dbReference type="EMBL" id="VFSS01000001">
    <property type="protein sequence ID" value="TPE58035.1"/>
    <property type="molecule type" value="Genomic_DNA"/>
</dbReference>
<evidence type="ECO:0000313" key="3">
    <source>
        <dbReference type="Proteomes" id="UP000319776"/>
    </source>
</evidence>
<keyword evidence="1" id="KW-1133">Transmembrane helix</keyword>
<accession>A0A501XBR8</accession>
<protein>
    <submittedName>
        <fullName evidence="2">Uncharacterized protein</fullName>
    </submittedName>
</protein>
<feature type="transmembrane region" description="Helical" evidence="1">
    <location>
        <begin position="40"/>
        <end position="61"/>
    </location>
</feature>
<dbReference type="Proteomes" id="UP000319776">
    <property type="component" value="Unassembled WGS sequence"/>
</dbReference>
<dbReference type="RefSeq" id="WP_140781007.1">
    <property type="nucleotide sequence ID" value="NZ_VFSS01000001.1"/>
</dbReference>
<reference evidence="2 3" key="1">
    <citation type="submission" date="2019-06" db="EMBL/GenBank/DDBJ databases">
        <title>Mycoplasma falconis type strain whole genome sequence.</title>
        <authorList>
            <person name="Spergser J."/>
        </authorList>
    </citation>
    <scope>NUCLEOTIDE SEQUENCE [LARGE SCALE GENOMIC DNA]</scope>
    <source>
        <strain evidence="2 3">ATCC 51372</strain>
    </source>
</reference>
<evidence type="ECO:0000256" key="1">
    <source>
        <dbReference type="SAM" id="Phobius"/>
    </source>
</evidence>
<dbReference type="AlphaFoldDB" id="A0A501XBR8"/>